<dbReference type="InterPro" id="IPR011009">
    <property type="entry name" value="Kinase-like_dom_sf"/>
</dbReference>
<dbReference type="Gene3D" id="2.130.10.10">
    <property type="entry name" value="YVTN repeat-like/Quinoprotein amine dehydrogenase"/>
    <property type="match status" value="2"/>
</dbReference>
<evidence type="ECO:0000313" key="16">
    <source>
        <dbReference type="Proteomes" id="UP000510682"/>
    </source>
</evidence>
<dbReference type="PROSITE" id="PS50011">
    <property type="entry name" value="PROTEIN_KINASE_DOM"/>
    <property type="match status" value="1"/>
</dbReference>
<evidence type="ECO:0000256" key="7">
    <source>
        <dbReference type="ARBA" id="ARBA00022741"/>
    </source>
</evidence>
<dbReference type="InterPro" id="IPR011048">
    <property type="entry name" value="Haem_d1_sf"/>
</dbReference>
<keyword evidence="11 13" id="KW-0472">Membrane</keyword>
<keyword evidence="6 13" id="KW-0812">Transmembrane</keyword>
<accession>A0A7D6IK05</accession>
<dbReference type="GO" id="GO:0005886">
    <property type="term" value="C:plasma membrane"/>
    <property type="evidence" value="ECO:0007669"/>
    <property type="project" value="UniProtKB-SubCell"/>
</dbReference>
<sequence>MAEEPPLGGTTEEWHTGSHFGPYLLKRLLGRGAFGEVYEALDTRKSRSIALKLLPPSYSADPSFRRRLFREASTAGRLNEPHVVPIHDFGEIEGKLFIDMRLIPGTDLRTVLDESGPLDPVRAVSIVAQIASALDAAHAEQIVHRDVKPANILLAPEDFACLVDFGLASAATDVKLTSTGTTVGTFAYMAPERFTDAEVDHRSDIYALTCVLYECLTGATPYSISDRTALIAAHLASPIPRPSRYPGVPAGFDDVIAQGMAKEGEDRYPKAADLASAAHRALSSAPPQDKTTVATMAPVADATTDATAGTGKRRRRIPSRAALVAIGVVVALVAAAAAIGWFSSRHHRPSAAAPKPAMASIARIAATIGVGKRPEAVAIDAVNHVAYTANYQDDSVSMIDTVRRAVAATVPVGKGPVGIAVDPASHTACTANNRDDSVSVIDTVGGAVAATVRVGTNPWGVSIDPSTRAAYVANMWDYTVSVINLDSRTVTATIPVGKNPYGVAIDPTAHTAYVANSSDGTLSAIDTHSLAVVATIPVGNDPRGVAVDPLTHTAYVTNEAEGATSVVNLENRRVIATIHIGNSPYGVTVDPANQIVYTANHDSAVSVIDAKSFTIVGAIRIGKDTFAVDVDPINHIVYTANQDNTVSVIEPAGS</sequence>
<evidence type="ECO:0000256" key="3">
    <source>
        <dbReference type="ARBA" id="ARBA00022475"/>
    </source>
</evidence>
<dbReference type="GO" id="GO:0005524">
    <property type="term" value="F:ATP binding"/>
    <property type="evidence" value="ECO:0007669"/>
    <property type="project" value="UniProtKB-UniRule"/>
</dbReference>
<evidence type="ECO:0000256" key="2">
    <source>
        <dbReference type="ARBA" id="ARBA00012513"/>
    </source>
</evidence>
<keyword evidence="5" id="KW-0808">Transferase</keyword>
<dbReference type="Gene3D" id="1.10.510.10">
    <property type="entry name" value="Transferase(Phosphotransferase) domain 1"/>
    <property type="match status" value="1"/>
</dbReference>
<keyword evidence="7 12" id="KW-0547">Nucleotide-binding</keyword>
<dbReference type="Gene3D" id="3.30.200.20">
    <property type="entry name" value="Phosphorylase Kinase, domain 1"/>
    <property type="match status" value="1"/>
</dbReference>
<dbReference type="GO" id="GO:0004674">
    <property type="term" value="F:protein serine/threonine kinase activity"/>
    <property type="evidence" value="ECO:0007669"/>
    <property type="project" value="UniProtKB-KW"/>
</dbReference>
<dbReference type="InterPro" id="IPR017441">
    <property type="entry name" value="Protein_kinase_ATP_BS"/>
</dbReference>
<gene>
    <name evidence="15" type="ORF">H0P51_18905</name>
</gene>
<dbReference type="NCBIfam" id="TIGR02276">
    <property type="entry name" value="beta_rpt_yvtn"/>
    <property type="match status" value="5"/>
</dbReference>
<keyword evidence="3" id="KW-1003">Cell membrane</keyword>
<proteinExistence type="predicted"/>
<dbReference type="PANTHER" id="PTHR47197">
    <property type="entry name" value="PROTEIN NIRF"/>
    <property type="match status" value="1"/>
</dbReference>
<protein>
    <recommendedName>
        <fullName evidence="2">non-specific serine/threonine protein kinase</fullName>
        <ecNumber evidence="2">2.7.11.1</ecNumber>
    </recommendedName>
</protein>
<dbReference type="CDD" id="cd14014">
    <property type="entry name" value="STKc_PknB_like"/>
    <property type="match status" value="1"/>
</dbReference>
<reference evidence="16" key="3">
    <citation type="submission" date="2023-07" db="EMBL/GenBank/DDBJ databases">
        <title>Description of Mycobacterium gordonae subsp. intergordonae subsp.nov. and Mycobacterium gordonae subsp. gordonae subsp. nov.</title>
        <authorList>
            <person name="Huang H."/>
        </authorList>
    </citation>
    <scope>NUCLEOTIDE SEQUENCE [LARGE SCALE GENOMIC DNA]</scope>
    <source>
        <strain evidence="16">24</strain>
    </source>
</reference>
<feature type="transmembrane region" description="Helical" evidence="13">
    <location>
        <begin position="321"/>
        <end position="342"/>
    </location>
</feature>
<reference evidence="16" key="1">
    <citation type="submission" date="2020-07" db="EMBL/GenBank/DDBJ databases">
        <title>Description of Mycobacterium gordonae subsp. intergordonae subsp.nov. and Mycobacterium gordonae subsp. gordonae subsp. nov.</title>
        <authorList>
            <person name="Yu X."/>
        </authorList>
    </citation>
    <scope>NUCLEOTIDE SEQUENCE [LARGE SCALE GENOMIC DNA]</scope>
    <source>
        <strain evidence="16">24</strain>
    </source>
</reference>
<keyword evidence="10 13" id="KW-1133">Transmembrane helix</keyword>
<evidence type="ECO:0000256" key="5">
    <source>
        <dbReference type="ARBA" id="ARBA00022679"/>
    </source>
</evidence>
<dbReference type="EMBL" id="CP059165">
    <property type="protein sequence ID" value="QLL05860.1"/>
    <property type="molecule type" value="Genomic_DNA"/>
</dbReference>
<dbReference type="GO" id="GO:0080090">
    <property type="term" value="P:regulation of primary metabolic process"/>
    <property type="evidence" value="ECO:0007669"/>
    <property type="project" value="UniProtKB-ARBA"/>
</dbReference>
<dbReference type="InterPro" id="IPR011964">
    <property type="entry name" value="YVTN_b-propeller_repeat"/>
</dbReference>
<name>A0A7D6IK05_9MYCO</name>
<dbReference type="PANTHER" id="PTHR47197:SF3">
    <property type="entry name" value="DIHYDRO-HEME D1 DEHYDROGENASE"/>
    <property type="match status" value="1"/>
</dbReference>
<dbReference type="FunFam" id="3.30.200.20:FF:000348">
    <property type="entry name" value="Serine/threonine protein kinase"/>
    <property type="match status" value="1"/>
</dbReference>
<evidence type="ECO:0000256" key="8">
    <source>
        <dbReference type="ARBA" id="ARBA00022777"/>
    </source>
</evidence>
<dbReference type="AlphaFoldDB" id="A0A7D6IK05"/>
<evidence type="ECO:0000256" key="1">
    <source>
        <dbReference type="ARBA" id="ARBA00004162"/>
    </source>
</evidence>
<evidence type="ECO:0000256" key="10">
    <source>
        <dbReference type="ARBA" id="ARBA00022989"/>
    </source>
</evidence>
<dbReference type="SUPFAM" id="SSF51004">
    <property type="entry name" value="C-terminal (heme d1) domain of cytochrome cd1-nitrite reductase"/>
    <property type="match status" value="1"/>
</dbReference>
<evidence type="ECO:0000256" key="9">
    <source>
        <dbReference type="ARBA" id="ARBA00022840"/>
    </source>
</evidence>
<dbReference type="Proteomes" id="UP000510682">
    <property type="component" value="Chromosome"/>
</dbReference>
<keyword evidence="4" id="KW-0723">Serine/threonine-protein kinase</keyword>
<dbReference type="RefSeq" id="WP_180914422.1">
    <property type="nucleotide sequence ID" value="NZ_CP059165.1"/>
</dbReference>
<dbReference type="PROSITE" id="PS00107">
    <property type="entry name" value="PROTEIN_KINASE_ATP"/>
    <property type="match status" value="1"/>
</dbReference>
<feature type="binding site" evidence="12">
    <location>
        <position position="52"/>
    </location>
    <ligand>
        <name>ATP</name>
        <dbReference type="ChEBI" id="CHEBI:30616"/>
    </ligand>
</feature>
<evidence type="ECO:0000313" key="15">
    <source>
        <dbReference type="EMBL" id="QLL05860.1"/>
    </source>
</evidence>
<dbReference type="SUPFAM" id="SSF56112">
    <property type="entry name" value="Protein kinase-like (PK-like)"/>
    <property type="match status" value="1"/>
</dbReference>
<dbReference type="PROSITE" id="PS00108">
    <property type="entry name" value="PROTEIN_KINASE_ST"/>
    <property type="match status" value="1"/>
</dbReference>
<reference evidence="15 16" key="2">
    <citation type="submission" date="2020-07" db="EMBL/GenBank/DDBJ databases">
        <authorList>
            <person name="Yu X."/>
        </authorList>
    </citation>
    <scope>NUCLEOTIDE SEQUENCE [LARGE SCALE GENOMIC DNA]</scope>
    <source>
        <strain evidence="16">24</strain>
    </source>
</reference>
<dbReference type="InterPro" id="IPR000719">
    <property type="entry name" value="Prot_kinase_dom"/>
</dbReference>
<evidence type="ECO:0000256" key="4">
    <source>
        <dbReference type="ARBA" id="ARBA00022527"/>
    </source>
</evidence>
<dbReference type="InterPro" id="IPR008271">
    <property type="entry name" value="Ser/Thr_kinase_AS"/>
</dbReference>
<organism evidence="15 16">
    <name type="scientific">Mycobacterium vicinigordonae</name>
    <dbReference type="NCBI Taxonomy" id="1719132"/>
    <lineage>
        <taxon>Bacteria</taxon>
        <taxon>Bacillati</taxon>
        <taxon>Actinomycetota</taxon>
        <taxon>Actinomycetes</taxon>
        <taxon>Mycobacteriales</taxon>
        <taxon>Mycobacteriaceae</taxon>
        <taxon>Mycobacterium</taxon>
    </lineage>
</organism>
<feature type="domain" description="Protein kinase" evidence="14">
    <location>
        <begin position="23"/>
        <end position="282"/>
    </location>
</feature>
<dbReference type="InterPro" id="IPR051200">
    <property type="entry name" value="Host-pathogen_enzymatic-act"/>
</dbReference>
<dbReference type="InterPro" id="IPR015943">
    <property type="entry name" value="WD40/YVTN_repeat-like_dom_sf"/>
</dbReference>
<dbReference type="FunFam" id="1.10.510.10:FF:000021">
    <property type="entry name" value="Serine/threonine protein kinase"/>
    <property type="match status" value="1"/>
</dbReference>
<keyword evidence="9 12" id="KW-0067">ATP-binding</keyword>
<evidence type="ECO:0000259" key="14">
    <source>
        <dbReference type="PROSITE" id="PS50011"/>
    </source>
</evidence>
<evidence type="ECO:0000256" key="6">
    <source>
        <dbReference type="ARBA" id="ARBA00022692"/>
    </source>
</evidence>
<dbReference type="SMART" id="SM00220">
    <property type="entry name" value="S_TKc"/>
    <property type="match status" value="1"/>
</dbReference>
<dbReference type="EC" id="2.7.11.1" evidence="2"/>
<comment type="subcellular location">
    <subcellularLocation>
        <location evidence="1">Cell membrane</location>
        <topology evidence="1">Single-pass membrane protein</topology>
    </subcellularLocation>
</comment>
<dbReference type="Pfam" id="PF00069">
    <property type="entry name" value="Pkinase"/>
    <property type="match status" value="1"/>
</dbReference>
<dbReference type="KEGG" id="mgor:H0P51_18905"/>
<evidence type="ECO:0000256" key="12">
    <source>
        <dbReference type="PROSITE-ProRule" id="PRU10141"/>
    </source>
</evidence>
<keyword evidence="16" id="KW-1185">Reference proteome</keyword>
<evidence type="ECO:0000256" key="11">
    <source>
        <dbReference type="ARBA" id="ARBA00023136"/>
    </source>
</evidence>
<keyword evidence="8 15" id="KW-0418">Kinase</keyword>
<evidence type="ECO:0000256" key="13">
    <source>
        <dbReference type="SAM" id="Phobius"/>
    </source>
</evidence>